<dbReference type="RefSeq" id="WP_173893165.1">
    <property type="nucleotide sequence ID" value="NZ_MRDE01000100.1"/>
</dbReference>
<evidence type="ECO:0000313" key="2">
    <source>
        <dbReference type="EMBL" id="OMH22956.1"/>
    </source>
</evidence>
<reference evidence="2 3" key="1">
    <citation type="submission" date="2016-12" db="EMBL/GenBank/DDBJ databases">
        <title>Draft genome of Tersicoccus phoenicis 1P05MA.</title>
        <authorList>
            <person name="Nakajima Y."/>
            <person name="Yoshizawa S."/>
            <person name="Nakamura K."/>
            <person name="Ogura Y."/>
            <person name="Hayashi T."/>
            <person name="Kogure K."/>
        </authorList>
    </citation>
    <scope>NUCLEOTIDE SEQUENCE [LARGE SCALE GENOMIC DNA]</scope>
    <source>
        <strain evidence="2 3">1p05MA</strain>
    </source>
</reference>
<feature type="non-terminal residue" evidence="2">
    <location>
        <position position="1"/>
    </location>
</feature>
<organism evidence="2 3">
    <name type="scientific">Tersicoccus phoenicis</name>
    <dbReference type="NCBI Taxonomy" id="554083"/>
    <lineage>
        <taxon>Bacteria</taxon>
        <taxon>Bacillati</taxon>
        <taxon>Actinomycetota</taxon>
        <taxon>Actinomycetes</taxon>
        <taxon>Micrococcales</taxon>
        <taxon>Micrococcaceae</taxon>
        <taxon>Tersicoccus</taxon>
    </lineage>
</organism>
<keyword evidence="3" id="KW-1185">Reference proteome</keyword>
<protein>
    <submittedName>
        <fullName evidence="2">IS1380 family transposase</fullName>
    </submittedName>
</protein>
<dbReference type="EMBL" id="MRDE01000100">
    <property type="protein sequence ID" value="OMH22956.1"/>
    <property type="molecule type" value="Genomic_DNA"/>
</dbReference>
<dbReference type="Proteomes" id="UP000187085">
    <property type="component" value="Unassembled WGS sequence"/>
</dbReference>
<sequence>LRITDLDGMRYTAFATNQTRGQLADLEVRHRLRARCEDRIRAAKDTGLQNLPLHAFDANNLWCHLVMLAAELTAWAQMLALHGHNARRWEPKRLRARLFE</sequence>
<dbReference type="AlphaFoldDB" id="A0A1R1L5Z1"/>
<gene>
    <name evidence="2" type="ORF">BKD30_15125</name>
</gene>
<dbReference type="InterPro" id="IPR025668">
    <property type="entry name" value="Tnp_DDE_dom"/>
</dbReference>
<name>A0A1R1L5Z1_9MICC</name>
<comment type="caution">
    <text evidence="2">The sequence shown here is derived from an EMBL/GenBank/DDBJ whole genome shotgun (WGS) entry which is preliminary data.</text>
</comment>
<feature type="domain" description="Transposase DDE" evidence="1">
    <location>
        <begin position="15"/>
        <end position="99"/>
    </location>
</feature>
<proteinExistence type="predicted"/>
<accession>A0A1R1L5Z1</accession>
<evidence type="ECO:0000259" key="1">
    <source>
        <dbReference type="Pfam" id="PF13701"/>
    </source>
</evidence>
<dbReference type="Pfam" id="PF13701">
    <property type="entry name" value="DDE_Tnp_1_4"/>
    <property type="match status" value="1"/>
</dbReference>
<feature type="non-terminal residue" evidence="2">
    <location>
        <position position="100"/>
    </location>
</feature>
<evidence type="ECO:0000313" key="3">
    <source>
        <dbReference type="Proteomes" id="UP000187085"/>
    </source>
</evidence>